<dbReference type="Pfam" id="PF13456">
    <property type="entry name" value="RVT_3"/>
    <property type="match status" value="1"/>
</dbReference>
<dbReference type="GO" id="GO:0003676">
    <property type="term" value="F:nucleic acid binding"/>
    <property type="evidence" value="ECO:0007669"/>
    <property type="project" value="InterPro"/>
</dbReference>
<dbReference type="InterPro" id="IPR053151">
    <property type="entry name" value="RNase_H-like"/>
</dbReference>
<dbReference type="Proteomes" id="UP000187609">
    <property type="component" value="Unassembled WGS sequence"/>
</dbReference>
<reference evidence="2" key="1">
    <citation type="submission" date="2016-11" db="EMBL/GenBank/DDBJ databases">
        <title>The genome of Nicotiana attenuata.</title>
        <authorList>
            <person name="Xu S."/>
            <person name="Brockmoeller T."/>
            <person name="Gaquerel E."/>
            <person name="Navarro A."/>
            <person name="Kuhl H."/>
            <person name="Gase K."/>
            <person name="Ling Z."/>
            <person name="Zhou W."/>
            <person name="Kreitzer C."/>
            <person name="Stanke M."/>
            <person name="Tang H."/>
            <person name="Lyons E."/>
            <person name="Pandey P."/>
            <person name="Pandey S.P."/>
            <person name="Timmermann B."/>
            <person name="Baldwin I.T."/>
        </authorList>
    </citation>
    <scope>NUCLEOTIDE SEQUENCE [LARGE SCALE GENOMIC DNA]</scope>
    <source>
        <strain evidence="2">UT</strain>
    </source>
</reference>
<dbReference type="PANTHER" id="PTHR47723">
    <property type="entry name" value="OS05G0353850 PROTEIN"/>
    <property type="match status" value="1"/>
</dbReference>
<dbReference type="InterPro" id="IPR012337">
    <property type="entry name" value="RNaseH-like_sf"/>
</dbReference>
<accession>A0A1J6IYG1</accession>
<dbReference type="SMR" id="A0A1J6IYG1"/>
<organism evidence="2 3">
    <name type="scientific">Nicotiana attenuata</name>
    <name type="common">Coyote tobacco</name>
    <dbReference type="NCBI Taxonomy" id="49451"/>
    <lineage>
        <taxon>Eukaryota</taxon>
        <taxon>Viridiplantae</taxon>
        <taxon>Streptophyta</taxon>
        <taxon>Embryophyta</taxon>
        <taxon>Tracheophyta</taxon>
        <taxon>Spermatophyta</taxon>
        <taxon>Magnoliopsida</taxon>
        <taxon>eudicotyledons</taxon>
        <taxon>Gunneridae</taxon>
        <taxon>Pentapetalae</taxon>
        <taxon>asterids</taxon>
        <taxon>lamiids</taxon>
        <taxon>Solanales</taxon>
        <taxon>Solanaceae</taxon>
        <taxon>Nicotianoideae</taxon>
        <taxon>Nicotianeae</taxon>
        <taxon>Nicotiana</taxon>
    </lineage>
</organism>
<dbReference type="SUPFAM" id="SSF53098">
    <property type="entry name" value="Ribonuclease H-like"/>
    <property type="match status" value="1"/>
</dbReference>
<comment type="caution">
    <text evidence="2">The sequence shown here is derived from an EMBL/GenBank/DDBJ whole genome shotgun (WGS) entry which is preliminary data.</text>
</comment>
<dbReference type="CDD" id="cd06222">
    <property type="entry name" value="RNase_H_like"/>
    <property type="match status" value="1"/>
</dbReference>
<dbReference type="STRING" id="49451.A0A1J6IYG1"/>
<dbReference type="OMA" id="VQHARIN"/>
<dbReference type="InterPro" id="IPR036397">
    <property type="entry name" value="RNaseH_sf"/>
</dbReference>
<protein>
    <recommendedName>
        <fullName evidence="1">RNase H type-1 domain-containing protein</fullName>
    </recommendedName>
</protein>
<evidence type="ECO:0000313" key="3">
    <source>
        <dbReference type="Proteomes" id="UP000187609"/>
    </source>
</evidence>
<feature type="domain" description="RNase H type-1" evidence="1">
    <location>
        <begin position="5"/>
        <end position="112"/>
    </location>
</feature>
<proteinExistence type="predicted"/>
<gene>
    <name evidence="2" type="ORF">A4A49_54635</name>
</gene>
<sequence length="137" mass="15248">MRSKYKAGIGGVIRDNNGDFVAAFSCPVRCESNNVADALAVNYGVKWCTNHGFSQFILEMDSMLICKIIQNKDTTHLKPKKIEEIVQLMAGAEIHVYHCYREANQVLAKLATSQDHDYVFSSIDGQGNCVNDETDLT</sequence>
<dbReference type="EMBL" id="MJEQ01037184">
    <property type="protein sequence ID" value="OIT05584.1"/>
    <property type="molecule type" value="Genomic_DNA"/>
</dbReference>
<dbReference type="PANTHER" id="PTHR47723:SF19">
    <property type="entry name" value="POLYNUCLEOTIDYL TRANSFERASE, RIBONUCLEASE H-LIKE SUPERFAMILY PROTEIN"/>
    <property type="match status" value="1"/>
</dbReference>
<dbReference type="GO" id="GO:0004523">
    <property type="term" value="F:RNA-DNA hybrid ribonuclease activity"/>
    <property type="evidence" value="ECO:0007669"/>
    <property type="project" value="InterPro"/>
</dbReference>
<evidence type="ECO:0000313" key="2">
    <source>
        <dbReference type="EMBL" id="OIT05584.1"/>
    </source>
</evidence>
<name>A0A1J6IYG1_NICAT</name>
<dbReference type="AlphaFoldDB" id="A0A1J6IYG1"/>
<dbReference type="Gramene" id="OIT05584">
    <property type="protein sequence ID" value="OIT05584"/>
    <property type="gene ID" value="A4A49_54635"/>
</dbReference>
<evidence type="ECO:0000259" key="1">
    <source>
        <dbReference type="Pfam" id="PF13456"/>
    </source>
</evidence>
<keyword evidence="3" id="KW-1185">Reference proteome</keyword>
<dbReference type="InterPro" id="IPR002156">
    <property type="entry name" value="RNaseH_domain"/>
</dbReference>
<dbReference type="Gene3D" id="3.30.420.10">
    <property type="entry name" value="Ribonuclease H-like superfamily/Ribonuclease H"/>
    <property type="match status" value="1"/>
</dbReference>
<dbReference type="InterPro" id="IPR044730">
    <property type="entry name" value="RNase_H-like_dom_plant"/>
</dbReference>